<evidence type="ECO:0000313" key="2">
    <source>
        <dbReference type="EMBL" id="KFB70740.1"/>
    </source>
</evidence>
<name>A0A080LT30_9PROT</name>
<organism evidence="2 3">
    <name type="scientific">Candidatus Accumulibacter phosphatis</name>
    <dbReference type="NCBI Taxonomy" id="327160"/>
    <lineage>
        <taxon>Bacteria</taxon>
        <taxon>Pseudomonadati</taxon>
        <taxon>Pseudomonadota</taxon>
        <taxon>Betaproteobacteria</taxon>
        <taxon>Candidatus Accumulibacter</taxon>
    </lineage>
</organism>
<comment type="caution">
    <text evidence="2">The sequence shown here is derived from an EMBL/GenBank/DDBJ whole genome shotgun (WGS) entry which is preliminary data.</text>
</comment>
<feature type="compositionally biased region" description="Basic and acidic residues" evidence="1">
    <location>
        <begin position="403"/>
        <end position="421"/>
    </location>
</feature>
<dbReference type="AntiFam" id="ANF00143">
    <property type="entry name" value="Shadow ORF (opposite mdtB)"/>
</dbReference>
<feature type="compositionally biased region" description="Basic and acidic residues" evidence="1">
    <location>
        <begin position="313"/>
        <end position="323"/>
    </location>
</feature>
<evidence type="ECO:0000256" key="1">
    <source>
        <dbReference type="SAM" id="MobiDB-lite"/>
    </source>
</evidence>
<sequence>MDVDVGQRRDAGAFVASGARDHVDQLVACTHLRHGDAGQHRIEESREFLRTDAECACAILIDVDTDHLAHLVPVEVHFLEVRIGAHHAGHCRGELLQLTEVFAGNPKDDRKTHRRTVFEAQHARAQAAPFAAGIGKAFFEASLEILARREVVGGDDQLREIVVEQLLVEWQVEARAAISEITREVLDRALHLRLGKDRFDLPARRFGCFQGSAVRQPQVDQQLGTTRCWKELFLHTQSQSCQCCRESDQRGGDHQPAMPQRPFDGRAHTTIERRLVRLFLVLLRLVVQFFGVQQQVAQVGGEQHRHNPGNQQRDAHHREDRKGVFTGTGPGETNRHEADGGNQGAGEHRKSGRGIGEGGRAEAIPALFHFHDHHFDGNDRVVDQQAKRDDQRAERNPLQVDPEYGHQQEGDRQHQRDRQGDDGAGAQAEAEEGNRQDDQDGFGQRGHEEVHRLADDLRLVGDDVHVDSQRQLLLQALGFGTQTVAELDHVASLVHGDGDADRFLPLNAHAWCRGIGKTTFNRRDIAEAEQAPVGLDADLANALLRLEIARDANAHAVGRRFVEPGGSHRVLLL</sequence>
<evidence type="ECO:0000313" key="3">
    <source>
        <dbReference type="Proteomes" id="UP000020077"/>
    </source>
</evidence>
<dbReference type="EMBL" id="JDVG02000655">
    <property type="protein sequence ID" value="KFB70740.1"/>
    <property type="molecule type" value="Genomic_DNA"/>
</dbReference>
<dbReference type="AlphaFoldDB" id="A0A080LT30"/>
<feature type="region of interest" description="Disordered" evidence="1">
    <location>
        <begin position="383"/>
        <end position="443"/>
    </location>
</feature>
<feature type="compositionally biased region" description="Basic and acidic residues" evidence="1">
    <location>
        <begin position="383"/>
        <end position="395"/>
    </location>
</feature>
<protein>
    <submittedName>
        <fullName evidence="2">Uncharacterized protein</fullName>
    </submittedName>
</protein>
<gene>
    <name evidence="2" type="ORF">AW09_004149</name>
</gene>
<feature type="region of interest" description="Disordered" evidence="1">
    <location>
        <begin position="300"/>
        <end position="358"/>
    </location>
</feature>
<dbReference type="Proteomes" id="UP000020077">
    <property type="component" value="Unassembled WGS sequence"/>
</dbReference>
<proteinExistence type="predicted"/>
<accession>A0A080LT30</accession>
<reference evidence="2 3" key="1">
    <citation type="submission" date="2014-02" db="EMBL/GenBank/DDBJ databases">
        <title>Expanding our view of genomic diversity in Candidatus Accumulibacter clades.</title>
        <authorList>
            <person name="Skennerton C.T."/>
            <person name="Barr J.J."/>
            <person name="Slater F.R."/>
            <person name="Bond P.L."/>
            <person name="Tyson G.W."/>
        </authorList>
    </citation>
    <scope>NUCLEOTIDE SEQUENCE [LARGE SCALE GENOMIC DNA]</scope>
    <source>
        <strain evidence="3">BA-91</strain>
    </source>
</reference>